<dbReference type="Pfam" id="PF03891">
    <property type="entry name" value="DUF333"/>
    <property type="match status" value="1"/>
</dbReference>
<sequence length="239" mass="25553">MRIRPLAIVAVVFLLLMVAGLGLAGWGAEAGIDDDVASNDNDIALGCGGNAPGMANPAAVYCRELGYQYRIVDTAEGQYGTCIFPDNGECDEWEFLQGKCGQSHSYCARQGYDLVAKTDGKNPFSREYSVCVRDQVKIGAATELMGLSEEATRGSFPVGQGLSAPEQGVSAVGAPPSFDWRNYSGQDWMTPVKNQGSCGSCWAFSAVGVVEAVYNIATDDPDLDLDLSEEYLVSDCLWN</sequence>
<dbReference type="GO" id="GO:0008234">
    <property type="term" value="F:cysteine-type peptidase activity"/>
    <property type="evidence" value="ECO:0007669"/>
    <property type="project" value="InterPro"/>
</dbReference>
<dbReference type="InterPro" id="IPR013128">
    <property type="entry name" value="Peptidase_C1A"/>
</dbReference>
<dbReference type="PANTHER" id="PTHR12411">
    <property type="entry name" value="CYSTEINE PROTEASE FAMILY C1-RELATED"/>
    <property type="match status" value="1"/>
</dbReference>
<dbReference type="InterPro" id="IPR000169">
    <property type="entry name" value="Pept_cys_AS"/>
</dbReference>
<accession>X0TB07</accession>
<evidence type="ECO:0000259" key="2">
    <source>
        <dbReference type="Pfam" id="PF00112"/>
    </source>
</evidence>
<protein>
    <recommendedName>
        <fullName evidence="2">Peptidase C1A papain C-terminal domain-containing protein</fullName>
    </recommendedName>
</protein>
<dbReference type="InterPro" id="IPR038765">
    <property type="entry name" value="Papain-like_cys_pep_sf"/>
</dbReference>
<feature type="non-terminal residue" evidence="3">
    <location>
        <position position="239"/>
    </location>
</feature>
<dbReference type="EMBL" id="BARS01006222">
    <property type="protein sequence ID" value="GAF84466.1"/>
    <property type="molecule type" value="Genomic_DNA"/>
</dbReference>
<evidence type="ECO:0000313" key="3">
    <source>
        <dbReference type="EMBL" id="GAF84466.1"/>
    </source>
</evidence>
<comment type="similarity">
    <text evidence="1">Belongs to the peptidase C1 family.</text>
</comment>
<dbReference type="InterPro" id="IPR000668">
    <property type="entry name" value="Peptidase_C1A_C"/>
</dbReference>
<dbReference type="SUPFAM" id="SSF54001">
    <property type="entry name" value="Cysteine proteinases"/>
    <property type="match status" value="1"/>
</dbReference>
<reference evidence="3" key="1">
    <citation type="journal article" date="2014" name="Front. Microbiol.">
        <title>High frequency of phylogenetically diverse reductive dehalogenase-homologous genes in deep subseafloor sedimentary metagenomes.</title>
        <authorList>
            <person name="Kawai M."/>
            <person name="Futagami T."/>
            <person name="Toyoda A."/>
            <person name="Takaki Y."/>
            <person name="Nishi S."/>
            <person name="Hori S."/>
            <person name="Arai W."/>
            <person name="Tsubouchi T."/>
            <person name="Morono Y."/>
            <person name="Uchiyama I."/>
            <person name="Ito T."/>
            <person name="Fujiyama A."/>
            <person name="Inagaki F."/>
            <person name="Takami H."/>
        </authorList>
    </citation>
    <scope>NUCLEOTIDE SEQUENCE</scope>
    <source>
        <strain evidence="3">Expedition CK06-06</strain>
    </source>
</reference>
<dbReference type="AlphaFoldDB" id="X0TB07"/>
<proteinExistence type="inferred from homology"/>
<dbReference type="Gene3D" id="3.90.70.10">
    <property type="entry name" value="Cysteine proteinases"/>
    <property type="match status" value="1"/>
</dbReference>
<dbReference type="Pfam" id="PF00112">
    <property type="entry name" value="Peptidase_C1"/>
    <property type="match status" value="1"/>
</dbReference>
<dbReference type="InterPro" id="IPR005590">
    <property type="entry name" value="DUF333"/>
</dbReference>
<dbReference type="GO" id="GO:0006508">
    <property type="term" value="P:proteolysis"/>
    <property type="evidence" value="ECO:0007669"/>
    <property type="project" value="InterPro"/>
</dbReference>
<comment type="caution">
    <text evidence="3">The sequence shown here is derived from an EMBL/GenBank/DDBJ whole genome shotgun (WGS) entry which is preliminary data.</text>
</comment>
<feature type="domain" description="Peptidase C1A papain C-terminal" evidence="2">
    <location>
        <begin position="175"/>
        <end position="236"/>
    </location>
</feature>
<gene>
    <name evidence="3" type="ORF">S01H1_12155</name>
</gene>
<organism evidence="3">
    <name type="scientific">marine sediment metagenome</name>
    <dbReference type="NCBI Taxonomy" id="412755"/>
    <lineage>
        <taxon>unclassified sequences</taxon>
        <taxon>metagenomes</taxon>
        <taxon>ecological metagenomes</taxon>
    </lineage>
</organism>
<dbReference type="PROSITE" id="PS00139">
    <property type="entry name" value="THIOL_PROTEASE_CYS"/>
    <property type="match status" value="1"/>
</dbReference>
<evidence type="ECO:0000256" key="1">
    <source>
        <dbReference type="ARBA" id="ARBA00008455"/>
    </source>
</evidence>
<name>X0TB07_9ZZZZ</name>